<keyword evidence="3" id="KW-1185">Reference proteome</keyword>
<sequence length="108" mass="11485">MADMIREKLISRKGESLAEVLISVLIIAVGLVVLSTMIMASSRMVDKGQTKMTTQYNGESAMESQNAGKATVSTGKTISIKEGSSLVSDITVSVYSDADSKLMSYAVE</sequence>
<keyword evidence="1" id="KW-1133">Transmembrane helix</keyword>
<keyword evidence="1" id="KW-0812">Transmembrane</keyword>
<proteinExistence type="predicted"/>
<dbReference type="Proteomes" id="UP000295500">
    <property type="component" value="Unassembled WGS sequence"/>
</dbReference>
<accession>A0A4R6Q7P8</accession>
<feature type="transmembrane region" description="Helical" evidence="1">
    <location>
        <begin position="20"/>
        <end position="42"/>
    </location>
</feature>
<dbReference type="RefSeq" id="WP_133527993.1">
    <property type="nucleotide sequence ID" value="NZ_SNXO01000008.1"/>
</dbReference>
<evidence type="ECO:0000256" key="1">
    <source>
        <dbReference type="SAM" id="Phobius"/>
    </source>
</evidence>
<name>A0A4R6Q7P8_9FIRM</name>
<protein>
    <recommendedName>
        <fullName evidence="4">Prepilin-type N-terminal cleavage/methylation domain-containing protein</fullName>
    </recommendedName>
</protein>
<dbReference type="EMBL" id="SNXO01000008">
    <property type="protein sequence ID" value="TDP58057.1"/>
    <property type="molecule type" value="Genomic_DNA"/>
</dbReference>
<organism evidence="2 3">
    <name type="scientific">Aminicella lysinilytica</name>
    <dbReference type="NCBI Taxonomy" id="433323"/>
    <lineage>
        <taxon>Bacteria</taxon>
        <taxon>Bacillati</taxon>
        <taxon>Bacillota</taxon>
        <taxon>Clostridia</taxon>
        <taxon>Peptostreptococcales</taxon>
        <taxon>Anaerovoracaceae</taxon>
        <taxon>Aminicella</taxon>
    </lineage>
</organism>
<reference evidence="2 3" key="1">
    <citation type="submission" date="2019-03" db="EMBL/GenBank/DDBJ databases">
        <title>Genomic Encyclopedia of Type Strains, Phase IV (KMG-IV): sequencing the most valuable type-strain genomes for metagenomic binning, comparative biology and taxonomic classification.</title>
        <authorList>
            <person name="Goeker M."/>
        </authorList>
    </citation>
    <scope>NUCLEOTIDE SEQUENCE [LARGE SCALE GENOMIC DNA]</scope>
    <source>
        <strain evidence="2 3">DSM 28287</strain>
    </source>
</reference>
<evidence type="ECO:0000313" key="3">
    <source>
        <dbReference type="Proteomes" id="UP000295500"/>
    </source>
</evidence>
<comment type="caution">
    <text evidence="2">The sequence shown here is derived from an EMBL/GenBank/DDBJ whole genome shotgun (WGS) entry which is preliminary data.</text>
</comment>
<evidence type="ECO:0008006" key="4">
    <source>
        <dbReference type="Google" id="ProtNLM"/>
    </source>
</evidence>
<keyword evidence="1" id="KW-0472">Membrane</keyword>
<gene>
    <name evidence="2" type="ORF">EV211_1082</name>
</gene>
<evidence type="ECO:0000313" key="2">
    <source>
        <dbReference type="EMBL" id="TDP58057.1"/>
    </source>
</evidence>
<dbReference type="AlphaFoldDB" id="A0A4R6Q7P8"/>